<dbReference type="GO" id="GO:0000976">
    <property type="term" value="F:transcription cis-regulatory region binding"/>
    <property type="evidence" value="ECO:0007669"/>
    <property type="project" value="TreeGrafter"/>
</dbReference>
<dbReference type="eggNOG" id="COG1609">
    <property type="taxonomic scope" value="Bacteria"/>
</dbReference>
<dbReference type="Pfam" id="PF13377">
    <property type="entry name" value="Peripla_BP_3"/>
    <property type="match status" value="1"/>
</dbReference>
<dbReference type="OrthoDB" id="8433438at2"/>
<protein>
    <submittedName>
        <fullName evidence="6">LacI family transcriptional repressor</fullName>
    </submittedName>
</protein>
<name>F9Y7U8_KETVW</name>
<dbReference type="CDD" id="cd01392">
    <property type="entry name" value="HTH_LacI"/>
    <property type="match status" value="1"/>
</dbReference>
<dbReference type="Gene3D" id="3.40.50.2300">
    <property type="match status" value="2"/>
</dbReference>
<dbReference type="CDD" id="cd06267">
    <property type="entry name" value="PBP1_LacI_sugar_binding-like"/>
    <property type="match status" value="1"/>
</dbReference>
<feature type="domain" description="HTH lacI-type" evidence="5">
    <location>
        <begin position="4"/>
        <end position="60"/>
    </location>
</feature>
<dbReference type="AlphaFoldDB" id="F9Y7U8"/>
<dbReference type="SUPFAM" id="SSF53822">
    <property type="entry name" value="Periplasmic binding protein-like I"/>
    <property type="match status" value="1"/>
</dbReference>
<accession>F9Y7U8</accession>
<sequence length="333" mass="35291">MARVTQKSVAQRAGVSQASVSLVLGGANAASLPEETVARIQTAARELGYVPNRLAQALKTRRTMTIACVVPDITNPFYPHLIRGVQGVAEAHGYDVIALNTDGSPTREQHFLQWALQGRVDGVVGVFFTLRAQALQILTENAIAVVRVEAARKAGGAVPIDDIFIDGRAAAVAVVDYLLSRGHRRIAIIAGAGGPEQVRIDGYRAAMIAAGCDPVVVGVPKFDEAAGRIAGRRILEMQAGITAIFAANDLLAIGIMLELRAQNLRIPDDIAVFGFDNISAAPLVTPPLSSVTQFQDRMGETAAQILLNRIDGRLEGAATVTEMPFELVLRGSA</sequence>
<dbReference type="SMART" id="SM00354">
    <property type="entry name" value="HTH_LACI"/>
    <property type="match status" value="1"/>
</dbReference>
<dbReference type="InterPro" id="IPR028082">
    <property type="entry name" value="Peripla_BP_I"/>
</dbReference>
<keyword evidence="4" id="KW-0804">Transcription</keyword>
<keyword evidence="7" id="KW-1185">Reference proteome</keyword>
<keyword evidence="3" id="KW-0238">DNA-binding</keyword>
<evidence type="ECO:0000313" key="6">
    <source>
        <dbReference type="EMBL" id="AEM39914.1"/>
    </source>
</evidence>
<evidence type="ECO:0000313" key="7">
    <source>
        <dbReference type="Proteomes" id="UP000000692"/>
    </source>
</evidence>
<dbReference type="PANTHER" id="PTHR30146:SF148">
    <property type="entry name" value="HTH-TYPE TRANSCRIPTIONAL REPRESSOR PURR-RELATED"/>
    <property type="match status" value="1"/>
</dbReference>
<dbReference type="InterPro" id="IPR046335">
    <property type="entry name" value="LacI/GalR-like_sensor"/>
</dbReference>
<dbReference type="EMBL" id="CP002018">
    <property type="protein sequence ID" value="AEM39914.1"/>
    <property type="molecule type" value="Genomic_DNA"/>
</dbReference>
<dbReference type="PANTHER" id="PTHR30146">
    <property type="entry name" value="LACI-RELATED TRANSCRIPTIONAL REPRESSOR"/>
    <property type="match status" value="1"/>
</dbReference>
<dbReference type="Proteomes" id="UP000000692">
    <property type="component" value="Chromosome"/>
</dbReference>
<dbReference type="KEGG" id="kvl:KVU_0075"/>
<organism evidence="6 7">
    <name type="scientific">Ketogulonicigenium vulgare (strain WSH-001)</name>
    <dbReference type="NCBI Taxonomy" id="759362"/>
    <lineage>
        <taxon>Bacteria</taxon>
        <taxon>Pseudomonadati</taxon>
        <taxon>Pseudomonadota</taxon>
        <taxon>Alphaproteobacteria</taxon>
        <taxon>Rhodobacterales</taxon>
        <taxon>Roseobacteraceae</taxon>
        <taxon>Ketogulonicigenium</taxon>
    </lineage>
</organism>
<dbReference type="PATRIC" id="fig|759362.5.peg.80"/>
<keyword evidence="1" id="KW-0678">Repressor</keyword>
<dbReference type="GO" id="GO:0003700">
    <property type="term" value="F:DNA-binding transcription factor activity"/>
    <property type="evidence" value="ECO:0007669"/>
    <property type="project" value="TreeGrafter"/>
</dbReference>
<gene>
    <name evidence="6" type="primary">purR8</name>
    <name evidence="6" type="ordered locus">KVU_0075</name>
</gene>
<evidence type="ECO:0000256" key="2">
    <source>
        <dbReference type="ARBA" id="ARBA00023015"/>
    </source>
</evidence>
<dbReference type="HOGENOM" id="CLU_037628_6_1_5"/>
<evidence type="ECO:0000256" key="1">
    <source>
        <dbReference type="ARBA" id="ARBA00022491"/>
    </source>
</evidence>
<dbReference type="SUPFAM" id="SSF47413">
    <property type="entry name" value="lambda repressor-like DNA-binding domains"/>
    <property type="match status" value="1"/>
</dbReference>
<dbReference type="InterPro" id="IPR000843">
    <property type="entry name" value="HTH_LacI"/>
</dbReference>
<evidence type="ECO:0000256" key="4">
    <source>
        <dbReference type="ARBA" id="ARBA00023163"/>
    </source>
</evidence>
<evidence type="ECO:0000259" key="5">
    <source>
        <dbReference type="PROSITE" id="PS50932"/>
    </source>
</evidence>
<dbReference type="Gene3D" id="1.10.260.40">
    <property type="entry name" value="lambda repressor-like DNA-binding domains"/>
    <property type="match status" value="1"/>
</dbReference>
<dbReference type="PROSITE" id="PS50932">
    <property type="entry name" value="HTH_LACI_2"/>
    <property type="match status" value="1"/>
</dbReference>
<reference evidence="6 7" key="1">
    <citation type="journal article" date="2011" name="J. Bacteriol.">
        <title>Complete genome sequence of the industrial strain Ketogulonicigenium vulgare WSH-001.</title>
        <authorList>
            <person name="Liu L."/>
            <person name="Li Y."/>
            <person name="Zhang J."/>
            <person name="Zhou Z."/>
            <person name="Liu J."/>
            <person name="Li X."/>
            <person name="Zhou J."/>
            <person name="Du G."/>
            <person name="Wang L."/>
            <person name="Chen J."/>
        </authorList>
    </citation>
    <scope>NUCLEOTIDE SEQUENCE [LARGE SCALE GENOMIC DNA]</scope>
    <source>
        <strain evidence="6 7">WSH-001</strain>
    </source>
</reference>
<proteinExistence type="predicted"/>
<dbReference type="InterPro" id="IPR010982">
    <property type="entry name" value="Lambda_DNA-bd_dom_sf"/>
</dbReference>
<keyword evidence="2" id="KW-0805">Transcription regulation</keyword>
<dbReference type="RefSeq" id="WP_013383326.1">
    <property type="nucleotide sequence ID" value="NC_017384.1"/>
</dbReference>
<dbReference type="Pfam" id="PF00356">
    <property type="entry name" value="LacI"/>
    <property type="match status" value="1"/>
</dbReference>
<evidence type="ECO:0000256" key="3">
    <source>
        <dbReference type="ARBA" id="ARBA00023125"/>
    </source>
</evidence>